<accession>A0ABY7QV40</accession>
<organism evidence="1 2">
    <name type="scientific">Peptoniphilus equinus</name>
    <dbReference type="NCBI Taxonomy" id="3016343"/>
    <lineage>
        <taxon>Bacteria</taxon>
        <taxon>Bacillati</taxon>
        <taxon>Bacillota</taxon>
        <taxon>Tissierellia</taxon>
        <taxon>Tissierellales</taxon>
        <taxon>Peptoniphilaceae</taxon>
        <taxon>Peptoniphilus</taxon>
    </lineage>
</organism>
<dbReference type="Proteomes" id="UP001210339">
    <property type="component" value="Chromosome"/>
</dbReference>
<keyword evidence="2" id="KW-1185">Reference proteome</keyword>
<dbReference type="EMBL" id="CP115667">
    <property type="protein sequence ID" value="WBW49900.1"/>
    <property type="molecule type" value="Genomic_DNA"/>
</dbReference>
<evidence type="ECO:0000313" key="1">
    <source>
        <dbReference type="EMBL" id="WBW49900.1"/>
    </source>
</evidence>
<proteinExistence type="predicted"/>
<protein>
    <recommendedName>
        <fullName evidence="3">Peptidase M48 domain-containing protein</fullName>
    </recommendedName>
</protein>
<sequence length="211" mass="23964">MTAFNEKFQRLTALDDRHIGRYLISQDPIEGKIRGAFKDELILKSNACGLDQAKRIARDYPGLSLYNLLDALAVTLQYHTSHSTRDYIMMGYFEAPNVIVLFEKNISKVEALLQGLSLDIDVKAIILAHELFHYLETTTELYTDSVTVRLFKIGPIERRSLMIAPGEIAGMAFAKALLNLDFNPAILNYAFMYSINETEAEKIYQSMMRAL</sequence>
<reference evidence="1 2" key="1">
    <citation type="submission" date="2023-01" db="EMBL/GenBank/DDBJ databases">
        <authorList>
            <person name="Lee S.H."/>
            <person name="Jung H.S."/>
            <person name="Yun J.U."/>
        </authorList>
    </citation>
    <scope>NUCLEOTIDE SEQUENCE [LARGE SCALE GENOMIC DNA]</scope>
    <source>
        <strain evidence="1 2">CBA3646</strain>
    </source>
</reference>
<evidence type="ECO:0008006" key="3">
    <source>
        <dbReference type="Google" id="ProtNLM"/>
    </source>
</evidence>
<gene>
    <name evidence="1" type="ORF">O6R05_07830</name>
</gene>
<evidence type="ECO:0000313" key="2">
    <source>
        <dbReference type="Proteomes" id="UP001210339"/>
    </source>
</evidence>
<name>A0ABY7QV40_9FIRM</name>
<dbReference type="RefSeq" id="WP_271191431.1">
    <property type="nucleotide sequence ID" value="NZ_CP115667.1"/>
</dbReference>